<reference evidence="2 3" key="1">
    <citation type="submission" date="2023-01" db="EMBL/GenBank/DDBJ databases">
        <title>Analysis of 21 Apiospora genomes using comparative genomics revels a genus with tremendous synthesis potential of carbohydrate active enzymes and secondary metabolites.</title>
        <authorList>
            <person name="Sorensen T."/>
        </authorList>
    </citation>
    <scope>NUCLEOTIDE SEQUENCE [LARGE SCALE GENOMIC DNA]</scope>
    <source>
        <strain evidence="2 3">CBS 24483</strain>
    </source>
</reference>
<protein>
    <submittedName>
        <fullName evidence="2">Uncharacterized protein</fullName>
    </submittedName>
</protein>
<organism evidence="2 3">
    <name type="scientific">Apiospora aurea</name>
    <dbReference type="NCBI Taxonomy" id="335848"/>
    <lineage>
        <taxon>Eukaryota</taxon>
        <taxon>Fungi</taxon>
        <taxon>Dikarya</taxon>
        <taxon>Ascomycota</taxon>
        <taxon>Pezizomycotina</taxon>
        <taxon>Sordariomycetes</taxon>
        <taxon>Xylariomycetidae</taxon>
        <taxon>Amphisphaeriales</taxon>
        <taxon>Apiosporaceae</taxon>
        <taxon>Apiospora</taxon>
    </lineage>
</organism>
<keyword evidence="1" id="KW-0175">Coiled coil</keyword>
<dbReference type="RefSeq" id="XP_066702392.1">
    <property type="nucleotide sequence ID" value="XM_066842530.1"/>
</dbReference>
<name>A0ABR1QLK6_9PEZI</name>
<feature type="coiled-coil region" evidence="1">
    <location>
        <begin position="61"/>
        <end position="92"/>
    </location>
</feature>
<evidence type="ECO:0000313" key="2">
    <source>
        <dbReference type="EMBL" id="KAK7957086.1"/>
    </source>
</evidence>
<sequence length="143" mass="16659">MEKRLSEHMVKAVSFSVSNPKHYVFSTSDHTYGFNVPEDEEVICTALEASAPARIQEARRKERIETKLRRQLRDVEALKAELEQKLWQATLAEQYYMWKTEVDSTLSTSAPPLEMFPQLPQAVWTFGKAWMKKQNPLEQDQRA</sequence>
<comment type="caution">
    <text evidence="2">The sequence shown here is derived from an EMBL/GenBank/DDBJ whole genome shotgun (WGS) entry which is preliminary data.</text>
</comment>
<dbReference type="EMBL" id="JAQQWE010000004">
    <property type="protein sequence ID" value="KAK7957086.1"/>
    <property type="molecule type" value="Genomic_DNA"/>
</dbReference>
<evidence type="ECO:0000256" key="1">
    <source>
        <dbReference type="SAM" id="Coils"/>
    </source>
</evidence>
<dbReference type="GeneID" id="92075592"/>
<evidence type="ECO:0000313" key="3">
    <source>
        <dbReference type="Proteomes" id="UP001391051"/>
    </source>
</evidence>
<dbReference type="Proteomes" id="UP001391051">
    <property type="component" value="Unassembled WGS sequence"/>
</dbReference>
<accession>A0ABR1QLK6</accession>
<keyword evidence="3" id="KW-1185">Reference proteome</keyword>
<proteinExistence type="predicted"/>
<gene>
    <name evidence="2" type="ORF">PG986_006308</name>
</gene>